<comment type="caution">
    <text evidence="7">The sequence shown here is derived from an EMBL/GenBank/DDBJ whole genome shotgun (WGS) entry which is preliminary data.</text>
</comment>
<dbReference type="PANTHER" id="PTHR23514">
    <property type="entry name" value="BYPASS OF STOP CODON PROTEIN 6"/>
    <property type="match status" value="1"/>
</dbReference>
<dbReference type="InterPro" id="IPR011701">
    <property type="entry name" value="MFS"/>
</dbReference>
<dbReference type="InterPro" id="IPR051788">
    <property type="entry name" value="MFS_Transporter"/>
</dbReference>
<dbReference type="GO" id="GO:0016020">
    <property type="term" value="C:membrane"/>
    <property type="evidence" value="ECO:0007669"/>
    <property type="project" value="UniProtKB-SubCell"/>
</dbReference>
<feature type="transmembrane region" description="Helical" evidence="5">
    <location>
        <begin position="341"/>
        <end position="362"/>
    </location>
</feature>
<gene>
    <name evidence="7" type="ORF">KQ657_002153</name>
</gene>
<proteinExistence type="predicted"/>
<evidence type="ECO:0000256" key="5">
    <source>
        <dbReference type="SAM" id="Phobius"/>
    </source>
</evidence>
<feature type="transmembrane region" description="Helical" evidence="5">
    <location>
        <begin position="431"/>
        <end position="451"/>
    </location>
</feature>
<feature type="transmembrane region" description="Helical" evidence="5">
    <location>
        <begin position="405"/>
        <end position="425"/>
    </location>
</feature>
<dbReference type="EMBL" id="JAHMUF010000002">
    <property type="protein sequence ID" value="KAG7195768.1"/>
    <property type="molecule type" value="Genomic_DNA"/>
</dbReference>
<keyword evidence="8" id="KW-1185">Reference proteome</keyword>
<dbReference type="Gene3D" id="1.20.1250.20">
    <property type="entry name" value="MFS general substrate transporter like domains"/>
    <property type="match status" value="1"/>
</dbReference>
<protein>
    <recommendedName>
        <fullName evidence="6">Major facilitator superfamily (MFS) profile domain-containing protein</fullName>
    </recommendedName>
</protein>
<feature type="transmembrane region" description="Helical" evidence="5">
    <location>
        <begin position="131"/>
        <end position="155"/>
    </location>
</feature>
<dbReference type="GeneID" id="66115527"/>
<dbReference type="AlphaFoldDB" id="A0A9P8AKE8"/>
<dbReference type="Pfam" id="PF07690">
    <property type="entry name" value="MFS_1"/>
    <property type="match status" value="1"/>
</dbReference>
<dbReference type="GO" id="GO:0022857">
    <property type="term" value="F:transmembrane transporter activity"/>
    <property type="evidence" value="ECO:0007669"/>
    <property type="project" value="InterPro"/>
</dbReference>
<dbReference type="OrthoDB" id="413079at2759"/>
<feature type="transmembrane region" description="Helical" evidence="5">
    <location>
        <begin position="193"/>
        <end position="215"/>
    </location>
</feature>
<dbReference type="FunFam" id="1.20.1250.20:FF:000286">
    <property type="entry name" value="MFS efflux transporter"/>
    <property type="match status" value="1"/>
</dbReference>
<feature type="transmembrane region" description="Helical" evidence="5">
    <location>
        <begin position="167"/>
        <end position="187"/>
    </location>
</feature>
<evidence type="ECO:0000256" key="4">
    <source>
        <dbReference type="ARBA" id="ARBA00023136"/>
    </source>
</evidence>
<feature type="transmembrane region" description="Helical" evidence="5">
    <location>
        <begin position="227"/>
        <end position="247"/>
    </location>
</feature>
<dbReference type="InterPro" id="IPR036259">
    <property type="entry name" value="MFS_trans_sf"/>
</dbReference>
<name>A0A9P8AKE8_9ASCO</name>
<dbReference type="Proteomes" id="UP000790833">
    <property type="component" value="Unassembled WGS sequence"/>
</dbReference>
<keyword evidence="3 5" id="KW-1133">Transmembrane helix</keyword>
<keyword evidence="4 5" id="KW-0472">Membrane</keyword>
<dbReference type="RefSeq" id="XP_043051313.1">
    <property type="nucleotide sequence ID" value="XM_043192925.1"/>
</dbReference>
<organism evidence="7 8">
    <name type="scientific">Scheffersomyces spartinae</name>
    <dbReference type="NCBI Taxonomy" id="45513"/>
    <lineage>
        <taxon>Eukaryota</taxon>
        <taxon>Fungi</taxon>
        <taxon>Dikarya</taxon>
        <taxon>Ascomycota</taxon>
        <taxon>Saccharomycotina</taxon>
        <taxon>Pichiomycetes</taxon>
        <taxon>Debaryomycetaceae</taxon>
        <taxon>Scheffersomyces</taxon>
    </lineage>
</organism>
<evidence type="ECO:0000313" key="7">
    <source>
        <dbReference type="EMBL" id="KAG7195768.1"/>
    </source>
</evidence>
<evidence type="ECO:0000256" key="1">
    <source>
        <dbReference type="ARBA" id="ARBA00004141"/>
    </source>
</evidence>
<comment type="subcellular location">
    <subcellularLocation>
        <location evidence="1">Membrane</location>
        <topology evidence="1">Multi-pass membrane protein</topology>
    </subcellularLocation>
</comment>
<keyword evidence="2 5" id="KW-0812">Transmembrane</keyword>
<accession>A0A9P8AKE8</accession>
<feature type="transmembrane region" description="Helical" evidence="5">
    <location>
        <begin position="253"/>
        <end position="275"/>
    </location>
</feature>
<feature type="transmembrane region" description="Helical" evidence="5">
    <location>
        <begin position="374"/>
        <end position="393"/>
    </location>
</feature>
<feature type="transmembrane region" description="Helical" evidence="5">
    <location>
        <begin position="493"/>
        <end position="513"/>
    </location>
</feature>
<sequence length="530" mass="57728">MSVLPEGIPSGSRKPLSVMELLFPSSTPHRPHLNYGYSQEDIFSKTLSDGITHTRIITSENTSLKRQLPSTADVSESVIPHQVSEKLEMSLTNPPKNKWRVIAIMAFMFSLGMNDGAPGALIPSIEEQYHITYSVVSLIWMGGAAGYILVACLSHKIQNWIGTKQKTYIIGCTLFAIMHSIVAAAGGGKFPPLVLAFFLGGMGSALLASEVNIFLSRLAKQSKYLGLCHAMYGAGATVSPTIATVMIERGIKWSRFYLISVSLMVINCINLTCAFKGAEQDLSYWYGDHDEVVHRPPHSPTEESDVNIELGPIIEGQDAQVCKSKNPKEEMVQALLSRVTWFLAFFVFFYQGSEVALGGWIVTFLLKTRGANVSAGYVATGFWAGLTIGRLMITRPLHKYIGARRGVLLVSLASIIFITLCWAIPSVIATGVFVSLAGVTIGPNYPLMVTLSTQIIPKKIQVVSLTIITALGCSGGALIPFLVGLGAQSAGTFVVFPIFLALYVSMIVLWLLLPNIERTVAAQNTWQKFW</sequence>
<dbReference type="PANTHER" id="PTHR23514:SF6">
    <property type="entry name" value="MAJOR FACILITATOR SUPERFAMILY (MFS) PROFILE DOMAIN-CONTAINING PROTEIN"/>
    <property type="match status" value="1"/>
</dbReference>
<feature type="transmembrane region" description="Helical" evidence="5">
    <location>
        <begin position="463"/>
        <end position="487"/>
    </location>
</feature>
<evidence type="ECO:0000256" key="2">
    <source>
        <dbReference type="ARBA" id="ARBA00022692"/>
    </source>
</evidence>
<dbReference type="PROSITE" id="PS50850">
    <property type="entry name" value="MFS"/>
    <property type="match status" value="1"/>
</dbReference>
<evidence type="ECO:0000256" key="3">
    <source>
        <dbReference type="ARBA" id="ARBA00022989"/>
    </source>
</evidence>
<feature type="transmembrane region" description="Helical" evidence="5">
    <location>
        <begin position="101"/>
        <end position="125"/>
    </location>
</feature>
<dbReference type="InterPro" id="IPR020846">
    <property type="entry name" value="MFS_dom"/>
</dbReference>
<dbReference type="SUPFAM" id="SSF103473">
    <property type="entry name" value="MFS general substrate transporter"/>
    <property type="match status" value="1"/>
</dbReference>
<feature type="domain" description="Major facilitator superfamily (MFS) profile" evidence="6">
    <location>
        <begin position="100"/>
        <end position="518"/>
    </location>
</feature>
<evidence type="ECO:0000259" key="6">
    <source>
        <dbReference type="PROSITE" id="PS50850"/>
    </source>
</evidence>
<evidence type="ECO:0000313" key="8">
    <source>
        <dbReference type="Proteomes" id="UP000790833"/>
    </source>
</evidence>
<reference evidence="7" key="1">
    <citation type="submission" date="2021-03" db="EMBL/GenBank/DDBJ databases">
        <authorList>
            <person name="Palmer J.M."/>
        </authorList>
    </citation>
    <scope>NUCLEOTIDE SEQUENCE</scope>
    <source>
        <strain evidence="7">ARV_011</strain>
    </source>
</reference>